<dbReference type="Proteomes" id="UP000248714">
    <property type="component" value="Unassembled WGS sequence"/>
</dbReference>
<organism evidence="2 3">
    <name type="scientific">Lentzea atacamensis</name>
    <dbReference type="NCBI Taxonomy" id="531938"/>
    <lineage>
        <taxon>Bacteria</taxon>
        <taxon>Bacillati</taxon>
        <taxon>Actinomycetota</taxon>
        <taxon>Actinomycetes</taxon>
        <taxon>Pseudonocardiales</taxon>
        <taxon>Pseudonocardiaceae</taxon>
        <taxon>Lentzea</taxon>
    </lineage>
</organism>
<keyword evidence="3" id="KW-1185">Reference proteome</keyword>
<evidence type="ECO:0000313" key="2">
    <source>
        <dbReference type="EMBL" id="RAS65854.1"/>
    </source>
</evidence>
<protein>
    <submittedName>
        <fullName evidence="2">Uncharacterized protein</fullName>
    </submittedName>
</protein>
<name>A0ABX9E831_9PSEU</name>
<dbReference type="EMBL" id="QLTT01000004">
    <property type="protein sequence ID" value="RAS65854.1"/>
    <property type="molecule type" value="Genomic_DNA"/>
</dbReference>
<feature type="region of interest" description="Disordered" evidence="1">
    <location>
        <begin position="42"/>
        <end position="64"/>
    </location>
</feature>
<proteinExistence type="predicted"/>
<sequence>MRTDSSNESAFAEFTSTKADSLLHAAWLLTGRRRSALWEYRSHAAPGEPEKGMSSAGDGADGRS</sequence>
<gene>
    <name evidence="2" type="ORF">C8D87_104405</name>
</gene>
<evidence type="ECO:0000313" key="3">
    <source>
        <dbReference type="Proteomes" id="UP000248714"/>
    </source>
</evidence>
<comment type="caution">
    <text evidence="2">The sequence shown here is derived from an EMBL/GenBank/DDBJ whole genome shotgun (WGS) entry which is preliminary data.</text>
</comment>
<reference evidence="2 3" key="1">
    <citation type="submission" date="2018-06" db="EMBL/GenBank/DDBJ databases">
        <title>Genomic Encyclopedia of Type Strains, Phase IV (KMG-IV): sequencing the most valuable type-strain genomes for metagenomic binning, comparative biology and taxonomic classification.</title>
        <authorList>
            <person name="Goeker M."/>
        </authorList>
    </citation>
    <scope>NUCLEOTIDE SEQUENCE [LARGE SCALE GENOMIC DNA]</scope>
    <source>
        <strain evidence="2 3">DSM 45479</strain>
    </source>
</reference>
<accession>A0ABX9E831</accession>
<evidence type="ECO:0000256" key="1">
    <source>
        <dbReference type="SAM" id="MobiDB-lite"/>
    </source>
</evidence>